<dbReference type="Proteomes" id="UP000256381">
    <property type="component" value="Unassembled WGS sequence"/>
</dbReference>
<evidence type="ECO:0000313" key="13">
    <source>
        <dbReference type="Proteomes" id="UP000671119"/>
    </source>
</evidence>
<reference evidence="6 11" key="4">
    <citation type="journal article" date="2017" name="N. Engl. J. Med.">
        <title>Transmission of Extensively Drug-Resistant Tuberculosis in South Africa.</title>
        <authorList>
            <person name="Shah N.S."/>
            <person name="Auld S.C."/>
            <person name="Brust J.C."/>
            <person name="Mathema B."/>
            <person name="Ismail N."/>
            <person name="Moodley P."/>
            <person name="Mlisana K."/>
            <person name="Allana S."/>
            <person name="Campbell A."/>
            <person name="Mthiyane T."/>
            <person name="Morris N."/>
            <person name="Mpangase P."/>
            <person name="van der Meulen H."/>
            <person name="Omar S.V."/>
            <person name="Brown T.S."/>
            <person name="Narechania A."/>
            <person name="Shaskina E."/>
            <person name="Kapwata T."/>
            <person name="Kreiswirth B."/>
            <person name="Gandhi N.R."/>
        </authorList>
    </citation>
    <scope>NUCLEOTIDE SEQUENCE [LARGE SCALE GENOMIC DNA]</scope>
    <source>
        <strain evidence="6 11">32301_S10</strain>
    </source>
</reference>
<evidence type="ECO:0000313" key="12">
    <source>
        <dbReference type="Proteomes" id="UP000300237"/>
    </source>
</evidence>
<dbReference type="RefSeq" id="WP_003899146.1">
    <property type="nucleotide sequence ID" value="NZ_AP017901.1"/>
</dbReference>
<feature type="region of interest" description="Disordered" evidence="1">
    <location>
        <begin position="23"/>
        <end position="46"/>
    </location>
</feature>
<reference evidence="2 9" key="2">
    <citation type="submission" date="2015-03" db="EMBL/GenBank/DDBJ databases">
        <authorList>
            <consortium name="Pathogen Informatics"/>
        </authorList>
    </citation>
    <scope>NUCLEOTIDE SEQUENCE [LARGE SCALE GENOMIC DNA]</scope>
    <source>
        <strain evidence="2 9">Bir 185</strain>
    </source>
</reference>
<reference evidence="5 10" key="3">
    <citation type="submission" date="2016-04" db="EMBL/GenBank/DDBJ databases">
        <authorList>
            <person name="Bigi M."/>
            <person name="Bigi F."/>
            <person name="Soria M.A."/>
        </authorList>
    </citation>
    <scope>NUCLEOTIDE SEQUENCE [LARGE SCALE GENOMIC DNA]</scope>
    <source>
        <strain evidence="5 10">6548</strain>
    </source>
</reference>
<evidence type="ECO:0000313" key="5">
    <source>
        <dbReference type="EMBL" id="OMH59988.1"/>
    </source>
</evidence>
<reference evidence="6" key="6">
    <citation type="submission" date="2018-07" db="EMBL/GenBank/DDBJ databases">
        <authorList>
            <person name="Shah S."/>
            <person name="Brown T."/>
            <person name="Auld S."/>
            <person name="Bratton K."/>
            <person name="Narechania A."/>
            <person name="Mathema B."/>
            <person name="Gandhi N."/>
        </authorList>
    </citation>
    <scope>NUCLEOTIDE SEQUENCE</scope>
    <source>
        <strain evidence="6">32301_S10</strain>
    </source>
</reference>
<dbReference type="EMBL" id="QTBD01000155">
    <property type="protein sequence ID" value="REQ51633.1"/>
    <property type="molecule type" value="Genomic_DNA"/>
</dbReference>
<evidence type="ECO:0000256" key="1">
    <source>
        <dbReference type="SAM" id="MobiDB-lite"/>
    </source>
</evidence>
<evidence type="ECO:0000313" key="7">
    <source>
        <dbReference type="EMBL" id="VCU50328.1"/>
    </source>
</evidence>
<evidence type="ECO:0000313" key="8">
    <source>
        <dbReference type="Proteomes" id="UP000050139"/>
    </source>
</evidence>
<dbReference type="EMBL" id="LWDQ01000001">
    <property type="protein sequence ID" value="OMH59988.1"/>
    <property type="molecule type" value="Genomic_DNA"/>
</dbReference>
<keyword evidence="2" id="KW-0449">Lipoprotein</keyword>
<evidence type="ECO:0000313" key="6">
    <source>
        <dbReference type="EMBL" id="REQ51633.1"/>
    </source>
</evidence>
<protein>
    <submittedName>
        <fullName evidence="2">Lipoprotein LppI</fullName>
    </submittedName>
</protein>
<feature type="compositionally biased region" description="Pro residues" evidence="1">
    <location>
        <begin position="32"/>
        <end position="44"/>
    </location>
</feature>
<dbReference type="EMBL" id="LR027516">
    <property type="protein sequence ID" value="VCU50328.1"/>
    <property type="molecule type" value="Genomic_DNA"/>
</dbReference>
<proteinExistence type="predicted"/>
<dbReference type="Proteomes" id="UP000189452">
    <property type="component" value="Chromosome"/>
</dbReference>
<evidence type="ECO:0000313" key="4">
    <source>
        <dbReference type="EMBL" id="MBP0685035.1"/>
    </source>
</evidence>
<dbReference type="PROSITE" id="PS51257">
    <property type="entry name" value="PROKAR_LIPOPROTEIN"/>
    <property type="match status" value="1"/>
</dbReference>
<dbReference type="EMBL" id="JAGIZI010000037">
    <property type="protein sequence ID" value="MBP0685035.1"/>
    <property type="molecule type" value="Genomic_DNA"/>
</dbReference>
<reference evidence="3 8" key="1">
    <citation type="submission" date="2015-03" db="EMBL/GenBank/DDBJ databases">
        <authorList>
            <consortium name="Pathogen Informatics"/>
            <person name="Murphy D."/>
        </authorList>
    </citation>
    <scope>NUCLEOTIDE SEQUENCE [LARGE SCALE GENOMIC DNA]</scope>
    <source>
        <strain evidence="3 8">0268S</strain>
    </source>
</reference>
<accession>A0A045IQP9</accession>
<dbReference type="Proteomes" id="UP000300237">
    <property type="component" value="Chromosome"/>
</dbReference>
<evidence type="ECO:0000313" key="3">
    <source>
        <dbReference type="EMBL" id="CLX00910.1"/>
    </source>
</evidence>
<dbReference type="AlphaFoldDB" id="A0A045IQP9"/>
<gene>
    <name evidence="2" type="primary">lppI</name>
    <name evidence="5" type="ORF">A4S10_02159</name>
    <name evidence="7" type="ORF">DKC2_2167</name>
    <name evidence="6" type="ORF">DSJ38_12130</name>
    <name evidence="2" type="ORF">ERS027659_02792</name>
    <name evidence="3" type="ORF">ERS094118_03817</name>
    <name evidence="4" type="ORF">J8J21_18365</name>
</gene>
<reference evidence="5 10" key="5">
    <citation type="submission" date="2017-02" db="EMBL/GenBank/DDBJ databases">
        <title>Protein polymorphisms may explain contrasting epidemiological fitness of two variants of a multidrug-resistant Mycobacterium tuberculosis strain.</title>
        <authorList>
            <person name="Bigi M.M."/>
            <person name="Lopez B."/>
            <person name="Blanco F.C."/>
            <person name="Sasiain M.C."/>
            <person name="De La Barrera S."/>
            <person name="Ritacco V."/>
            <person name="Bigi F."/>
            <person name="Soria M.A."/>
        </authorList>
    </citation>
    <scope>NUCLEOTIDE SEQUENCE [LARGE SCALE GENOMIC DNA]</scope>
    <source>
        <strain evidence="5 10">6548</strain>
    </source>
</reference>
<dbReference type="Proteomes" id="UP000671119">
    <property type="component" value="Unassembled WGS sequence"/>
</dbReference>
<reference evidence="7 12" key="7">
    <citation type="submission" date="2018-08" db="EMBL/GenBank/DDBJ databases">
        <authorList>
            <person name="Fokvardsen B D."/>
            <person name="Norman A."/>
        </authorList>
    </citation>
    <scope>NUCLEOTIDE SEQUENCE [LARGE SCALE GENOMIC DNA]</scope>
    <source>
        <strain evidence="7 12">DKC2</strain>
    </source>
</reference>
<evidence type="ECO:0000313" key="11">
    <source>
        <dbReference type="Proteomes" id="UP000256381"/>
    </source>
</evidence>
<organism evidence="5 10">
    <name type="scientific">Mycobacterium tuberculosis</name>
    <dbReference type="NCBI Taxonomy" id="1773"/>
    <lineage>
        <taxon>Bacteria</taxon>
        <taxon>Bacillati</taxon>
        <taxon>Actinomycetota</taxon>
        <taxon>Actinomycetes</taxon>
        <taxon>Mycobacteriales</taxon>
        <taxon>Mycobacteriaceae</taxon>
        <taxon>Mycobacterium</taxon>
        <taxon>Mycobacterium tuberculosis complex</taxon>
    </lineage>
</organism>
<dbReference type="Proteomes" id="UP000050139">
    <property type="component" value="Unassembled WGS sequence"/>
</dbReference>
<dbReference type="Proteomes" id="UP000050164">
    <property type="component" value="Unassembled WGS sequence"/>
</dbReference>
<reference evidence="4 13" key="8">
    <citation type="submission" date="2021-03" db="EMBL/GenBank/DDBJ databases">
        <title>Whole Genome Sequencing of Mycobacterium tuberculosis clinical isolates from Arunachal Pradesh, India.</title>
        <authorList>
            <person name="Singh S."/>
            <person name="Mudliar S.R."/>
            <person name="Kulsum U."/>
            <person name="Rufai S.B."/>
            <person name="Singh P.K."/>
            <person name="Umpo M."/>
            <person name="Nyori M."/>
        </authorList>
    </citation>
    <scope>NUCLEOTIDE SEQUENCE [LARGE SCALE GENOMIC DNA]</scope>
    <source>
        <strain evidence="4 13">OMICS/BPL/0142/20/SP</strain>
    </source>
</reference>
<evidence type="ECO:0000313" key="9">
    <source>
        <dbReference type="Proteomes" id="UP000050164"/>
    </source>
</evidence>
<evidence type="ECO:0000313" key="10">
    <source>
        <dbReference type="Proteomes" id="UP000189452"/>
    </source>
</evidence>
<dbReference type="EMBL" id="CNFT01000717">
    <property type="protein sequence ID" value="CKS21567.1"/>
    <property type="molecule type" value="Genomic_DNA"/>
</dbReference>
<sequence>MRIAALVAVSLLIAGCSREVGGDVGQSQTIAPPAPAPSAAPSTPPAAGAPITTIVSWIEAGHPVDPAAYHVATRDGVTTQLGDDVAFSASSGTVACMTDARHTSGTLACLVRLANPPPRPETAYGEWKGGWVDFDGIHLQVGSARADPGPFVYGNGPELANGDTLSIGDYRCRSYQAGLFCVNYAHQSAVRFASAGIEPFGCLKPAPPPDGVGVAFGC</sequence>
<dbReference type="EMBL" id="COPH01000041">
    <property type="protein sequence ID" value="CLX00910.1"/>
    <property type="molecule type" value="Genomic_DNA"/>
</dbReference>
<dbReference type="OMA" id="CVNYAHR"/>
<evidence type="ECO:0000313" key="2">
    <source>
        <dbReference type="EMBL" id="CKS21567.1"/>
    </source>
</evidence>
<name>A0A045IQP9_MYCTX</name>